<evidence type="ECO:0000256" key="2">
    <source>
        <dbReference type="HAMAP-Rule" id="MF_00634"/>
    </source>
</evidence>
<evidence type="ECO:0000256" key="1">
    <source>
        <dbReference type="ARBA" id="ARBA00010364"/>
    </source>
</evidence>
<dbReference type="InterPro" id="IPR003746">
    <property type="entry name" value="DUF167"/>
</dbReference>
<accession>A0A8B6X234</accession>
<proteinExistence type="inferred from homology"/>
<organism evidence="3 4">
    <name type="scientific">Derxia gummosa DSM 723</name>
    <dbReference type="NCBI Taxonomy" id="1121388"/>
    <lineage>
        <taxon>Bacteria</taxon>
        <taxon>Pseudomonadati</taxon>
        <taxon>Pseudomonadota</taxon>
        <taxon>Betaproteobacteria</taxon>
        <taxon>Burkholderiales</taxon>
        <taxon>Alcaligenaceae</taxon>
        <taxon>Derxia</taxon>
    </lineage>
</organism>
<dbReference type="Proteomes" id="UP000675920">
    <property type="component" value="Unplaced"/>
</dbReference>
<comment type="similarity">
    <text evidence="1 2">Belongs to the UPF0235 family.</text>
</comment>
<dbReference type="Pfam" id="PF02594">
    <property type="entry name" value="DUF167"/>
    <property type="match status" value="1"/>
</dbReference>
<dbReference type="InterPro" id="IPR036591">
    <property type="entry name" value="YggU-like_sf"/>
</dbReference>
<evidence type="ECO:0000313" key="3">
    <source>
        <dbReference type="Proteomes" id="UP000675920"/>
    </source>
</evidence>
<evidence type="ECO:0000313" key="4">
    <source>
        <dbReference type="RefSeq" id="WP_028310620.1"/>
    </source>
</evidence>
<protein>
    <recommendedName>
        <fullName evidence="2">UPF0235 protein</fullName>
    </recommendedName>
</protein>
<dbReference type="PANTHER" id="PTHR13420">
    <property type="entry name" value="UPF0235 PROTEIN C15ORF40"/>
    <property type="match status" value="1"/>
</dbReference>
<dbReference type="NCBIfam" id="TIGR00251">
    <property type="entry name" value="DUF167 family protein"/>
    <property type="match status" value="1"/>
</dbReference>
<dbReference type="SMART" id="SM01152">
    <property type="entry name" value="DUF167"/>
    <property type="match status" value="1"/>
</dbReference>
<keyword evidence="3" id="KW-1185">Reference proteome</keyword>
<dbReference type="PANTHER" id="PTHR13420:SF7">
    <property type="entry name" value="UPF0235 PROTEIN C15ORF40"/>
    <property type="match status" value="1"/>
</dbReference>
<dbReference type="SUPFAM" id="SSF69786">
    <property type="entry name" value="YggU-like"/>
    <property type="match status" value="1"/>
</dbReference>
<reference evidence="4" key="1">
    <citation type="submission" date="2025-08" db="UniProtKB">
        <authorList>
            <consortium name="RefSeq"/>
        </authorList>
    </citation>
    <scope>IDENTIFICATION</scope>
</reference>
<dbReference type="GO" id="GO:0005737">
    <property type="term" value="C:cytoplasm"/>
    <property type="evidence" value="ECO:0007669"/>
    <property type="project" value="TreeGrafter"/>
</dbReference>
<dbReference type="Gene3D" id="3.30.1200.10">
    <property type="entry name" value="YggU-like"/>
    <property type="match status" value="1"/>
</dbReference>
<dbReference type="AlphaFoldDB" id="A0A8B6X234"/>
<dbReference type="HAMAP" id="MF_00634">
    <property type="entry name" value="UPF0235"/>
    <property type="match status" value="1"/>
</dbReference>
<sequence length="106" mass="11280">MPACDWLRRDAAGRLLIELHVQPGARCTEAVGLHDGALKLKLAAPPVDGKANELLVKWIAERCGVGRREVELVSGQTSRRKRVSVSGIGGGEAALDAVMRSLRGQG</sequence>
<dbReference type="OrthoDB" id="9800587at2"/>
<name>A0A8B6X234_9BURK</name>
<dbReference type="RefSeq" id="WP_028310620.1">
    <property type="nucleotide sequence ID" value="NZ_AXWS01000007.1"/>
</dbReference>